<sequence>MGAISCDQSFAPLLNQGAKDKPFVAKMKTILAPQLLRAEFLIIDEKSGLIFKEKNYPLL</sequence>
<dbReference type="EMBL" id="MHFR01000016">
    <property type="protein sequence ID" value="OGW99023.1"/>
    <property type="molecule type" value="Genomic_DNA"/>
</dbReference>
<dbReference type="Proteomes" id="UP000178187">
    <property type="component" value="Unassembled WGS sequence"/>
</dbReference>
<reference evidence="1 2" key="1">
    <citation type="journal article" date="2016" name="Nat. Commun.">
        <title>Thousands of microbial genomes shed light on interconnected biogeochemical processes in an aquifer system.</title>
        <authorList>
            <person name="Anantharaman K."/>
            <person name="Brown C.T."/>
            <person name="Hug L.A."/>
            <person name="Sharon I."/>
            <person name="Castelle C.J."/>
            <person name="Probst A.J."/>
            <person name="Thomas B.C."/>
            <person name="Singh A."/>
            <person name="Wilkins M.J."/>
            <person name="Karaoz U."/>
            <person name="Brodie E.L."/>
            <person name="Williams K.H."/>
            <person name="Hubbard S.S."/>
            <person name="Banfield J.F."/>
        </authorList>
    </citation>
    <scope>NUCLEOTIDE SEQUENCE [LARGE SCALE GENOMIC DNA]</scope>
</reference>
<dbReference type="AlphaFoldDB" id="A0A1G1L1J3"/>
<name>A0A1G1L1J3_9BACT</name>
<protein>
    <submittedName>
        <fullName evidence="1">Uncharacterized protein</fullName>
    </submittedName>
</protein>
<gene>
    <name evidence="1" type="ORF">A3G33_01210</name>
</gene>
<evidence type="ECO:0000313" key="1">
    <source>
        <dbReference type="EMBL" id="OGW99023.1"/>
    </source>
</evidence>
<proteinExistence type="predicted"/>
<comment type="caution">
    <text evidence="1">The sequence shown here is derived from an EMBL/GenBank/DDBJ whole genome shotgun (WGS) entry which is preliminary data.</text>
</comment>
<evidence type="ECO:0000313" key="2">
    <source>
        <dbReference type="Proteomes" id="UP000178187"/>
    </source>
</evidence>
<organism evidence="1 2">
    <name type="scientific">Candidatus Danuiimicrobium aquiferis</name>
    <dbReference type="NCBI Taxonomy" id="1801832"/>
    <lineage>
        <taxon>Bacteria</taxon>
        <taxon>Pseudomonadati</taxon>
        <taxon>Candidatus Omnitrophota</taxon>
        <taxon>Candidatus Danuiimicrobium</taxon>
    </lineage>
</organism>
<accession>A0A1G1L1J3</accession>